<dbReference type="PANTHER" id="PTHR39967:SF1">
    <property type="entry name" value="ISH14-TYPE TRANSPOSASE HSIRS44"/>
    <property type="match status" value="1"/>
</dbReference>
<dbReference type="NCBIfam" id="NF033587">
    <property type="entry name" value="transpos_IS6"/>
    <property type="match status" value="1"/>
</dbReference>
<evidence type="ECO:0000313" key="3">
    <source>
        <dbReference type="Proteomes" id="UP000199199"/>
    </source>
</evidence>
<dbReference type="SUPFAM" id="SSF53098">
    <property type="entry name" value="Ribonuclease H-like"/>
    <property type="match status" value="1"/>
</dbReference>
<evidence type="ECO:0000313" key="2">
    <source>
        <dbReference type="EMBL" id="SFS52537.1"/>
    </source>
</evidence>
<dbReference type="PANTHER" id="PTHR39967">
    <property type="match status" value="1"/>
</dbReference>
<dbReference type="OrthoDB" id="359563at2157"/>
<dbReference type="Proteomes" id="UP000199199">
    <property type="component" value="Unassembled WGS sequence"/>
</dbReference>
<dbReference type="InterPro" id="IPR032874">
    <property type="entry name" value="DDE_dom"/>
</dbReference>
<feature type="domain" description="DDE" evidence="1">
    <location>
        <begin position="81"/>
        <end position="183"/>
    </location>
</feature>
<dbReference type="RefSeq" id="WP_092902804.1">
    <property type="nucleotide sequence ID" value="NZ_FOZS01000001.1"/>
</dbReference>
<dbReference type="Pfam" id="PF13610">
    <property type="entry name" value="DDE_Tnp_IS240"/>
    <property type="match status" value="1"/>
</dbReference>
<evidence type="ECO:0000259" key="1">
    <source>
        <dbReference type="Pfam" id="PF13610"/>
    </source>
</evidence>
<name>A0A1I6QJ54_9EURY</name>
<gene>
    <name evidence="2" type="ORF">SAMN04488556_1312</name>
</gene>
<organism evidence="2 3">
    <name type="scientific">Halostagnicola kamekurae</name>
    <dbReference type="NCBI Taxonomy" id="619731"/>
    <lineage>
        <taxon>Archaea</taxon>
        <taxon>Methanobacteriati</taxon>
        <taxon>Methanobacteriota</taxon>
        <taxon>Stenosarchaea group</taxon>
        <taxon>Halobacteria</taxon>
        <taxon>Halobacteriales</taxon>
        <taxon>Natrialbaceae</taxon>
        <taxon>Halostagnicola</taxon>
    </lineage>
</organism>
<dbReference type="EMBL" id="FOZS01000001">
    <property type="protein sequence ID" value="SFS52537.1"/>
    <property type="molecule type" value="Genomic_DNA"/>
</dbReference>
<keyword evidence="3" id="KW-1185">Reference proteome</keyword>
<protein>
    <submittedName>
        <fullName evidence="2">Putative transposase</fullName>
    </submittedName>
</protein>
<reference evidence="3" key="1">
    <citation type="submission" date="2016-10" db="EMBL/GenBank/DDBJ databases">
        <authorList>
            <person name="Varghese N."/>
            <person name="Submissions S."/>
        </authorList>
    </citation>
    <scope>NUCLEOTIDE SEQUENCE [LARGE SCALE GENOMIC DNA]</scope>
    <source>
        <strain evidence="3">DSM 22427</strain>
    </source>
</reference>
<dbReference type="InterPro" id="IPR012337">
    <property type="entry name" value="RNaseH-like_sf"/>
</dbReference>
<dbReference type="AlphaFoldDB" id="A0A1I6QJ54"/>
<dbReference type="InterPro" id="IPR047930">
    <property type="entry name" value="Transpos_IS6"/>
</dbReference>
<sequence>MAKIARLSGCSDWIELDFVERERTPRRLMKLGIRLHLGGLSFSNTISELEKFGVNRSRKAVHDWVQKANLQPASNASPDHVALDETVIRINGQQFWLHAAVDPKTNEFLHVRLFTTTTTALTQRFLRELREKHDVKDAVFLVDHAHHLAAALQRAGLRFRPERHGNRNTVERVFREIKRRTSSFSNIFGHVDPATAETWLQAFAVWWNSRN</sequence>
<accession>A0A1I6QJ54</accession>
<proteinExistence type="predicted"/>